<sequence length="344" mass="38245">LTCVKCESECKFCTVPEGTTKAQAEIWYQAAHLAREIATTCDNDVISLWLDDLHFAGISNSTQFRDIDDVLRLTSKEFINLVDAGEAFQHAVMIEEDFQDQHTLDTLQLVFKRVYTGNEIYAQPHGVQSVDKIFQDIRAGVKGINGLSFPNLAQAIGPEFTRRPQYSLLHDVCEYGKAKGQGDVAGKQVYRTVCDVESCGGFNLLGSAGAFSGAHLDALNGTWVRVLFGSKIWWVVSADRMKDNDWEDFARDGAIWNPKGKAKAIHLQEGQVLFMPPGVRIIHAVFGLLPSCLAGGQLWDSNRMPEILRNVVYIAEHQQTTNEPLAWSWGPLIGHLEDLHKAGE</sequence>
<keyword evidence="2" id="KW-1185">Reference proteome</keyword>
<gene>
    <name evidence="1" type="ORF">B0A48_18852</name>
</gene>
<feature type="non-terminal residue" evidence="1">
    <location>
        <position position="1"/>
    </location>
</feature>
<proteinExistence type="predicted"/>
<organism evidence="1 2">
    <name type="scientific">Cryoendolithus antarcticus</name>
    <dbReference type="NCBI Taxonomy" id="1507870"/>
    <lineage>
        <taxon>Eukaryota</taxon>
        <taxon>Fungi</taxon>
        <taxon>Dikarya</taxon>
        <taxon>Ascomycota</taxon>
        <taxon>Pezizomycotina</taxon>
        <taxon>Dothideomycetes</taxon>
        <taxon>Dothideomycetidae</taxon>
        <taxon>Cladosporiales</taxon>
        <taxon>Cladosporiaceae</taxon>
        <taxon>Cryoendolithus</taxon>
    </lineage>
</organism>
<protein>
    <recommendedName>
        <fullName evidence="3">JmjC domain-containing protein</fullName>
    </recommendedName>
</protein>
<dbReference type="Gene3D" id="2.60.120.650">
    <property type="entry name" value="Cupin"/>
    <property type="match status" value="1"/>
</dbReference>
<evidence type="ECO:0000313" key="1">
    <source>
        <dbReference type="EMBL" id="OQN95079.1"/>
    </source>
</evidence>
<accession>A0A1V8S7S5</accession>
<dbReference type="InParanoid" id="A0A1V8S7S5"/>
<dbReference type="AlphaFoldDB" id="A0A1V8S7S5"/>
<dbReference type="EMBL" id="NAJO01000199">
    <property type="protein sequence ID" value="OQN95079.1"/>
    <property type="molecule type" value="Genomic_DNA"/>
</dbReference>
<dbReference type="Proteomes" id="UP000192596">
    <property type="component" value="Unassembled WGS sequence"/>
</dbReference>
<comment type="caution">
    <text evidence="1">The sequence shown here is derived from an EMBL/GenBank/DDBJ whole genome shotgun (WGS) entry which is preliminary data.</text>
</comment>
<evidence type="ECO:0008006" key="3">
    <source>
        <dbReference type="Google" id="ProtNLM"/>
    </source>
</evidence>
<evidence type="ECO:0000313" key="2">
    <source>
        <dbReference type="Proteomes" id="UP000192596"/>
    </source>
</evidence>
<dbReference type="SUPFAM" id="SSF51197">
    <property type="entry name" value="Clavaminate synthase-like"/>
    <property type="match status" value="1"/>
</dbReference>
<name>A0A1V8S7S5_9PEZI</name>
<reference evidence="2" key="1">
    <citation type="submission" date="2017-03" db="EMBL/GenBank/DDBJ databases">
        <title>Genomes of endolithic fungi from Antarctica.</title>
        <authorList>
            <person name="Coleine C."/>
            <person name="Masonjones S."/>
            <person name="Stajich J.E."/>
        </authorList>
    </citation>
    <scope>NUCLEOTIDE SEQUENCE [LARGE SCALE GENOMIC DNA]</scope>
    <source>
        <strain evidence="2">CCFEE 5527</strain>
    </source>
</reference>
<dbReference type="OrthoDB" id="3650322at2759"/>